<evidence type="ECO:0000259" key="6">
    <source>
        <dbReference type="Pfam" id="PF00155"/>
    </source>
</evidence>
<keyword evidence="8" id="KW-1185">Reference proteome</keyword>
<sequence>MKWRAYAPDVLPLWVAEMDVQIAPAVQDAVARAMRDGDTGYNYGPVYQEALAEFAEQRWGWSFDVAHARPLADVMVGITEVLRVLTRPGEAVVVSPPVYPPFFAFPADAGREVVEAPLGADGRLDLGVLETVFANVTGAGTFGRGSGHGKGAAYLLCNPHNPTGVAHTRPELEALLALAQRYGVRVVSDEIHAPIAGHLGTDGPRYTPLLTVEGSSGAVAVLSASKAWNLAGLKTAVAVAGPDAAADLARIPEVAYHGVSHLAVIAHSAALRDGVDWLDSTLAGIARNKRLLVDLLADHLPTVPGTPTEATYFAWLDCRALPGRAGEDPFRFFHDEARVALNDGTTFGTGGAGFVRMNLATSPAVLTEAVERMGRAVGGRG</sequence>
<gene>
    <name evidence="7" type="ORF">GCM10025865_10130</name>
</gene>
<protein>
    <recommendedName>
        <fullName evidence="2">cysteine-S-conjugate beta-lyase</fullName>
        <ecNumber evidence="2">4.4.1.13</ecNumber>
    </recommendedName>
</protein>
<dbReference type="EC" id="4.4.1.13" evidence="2"/>
<dbReference type="PANTHER" id="PTHR43525">
    <property type="entry name" value="PROTEIN MALY"/>
    <property type="match status" value="1"/>
</dbReference>
<accession>A0ABN6XA44</accession>
<evidence type="ECO:0000256" key="5">
    <source>
        <dbReference type="ARBA" id="ARBA00037974"/>
    </source>
</evidence>
<dbReference type="SUPFAM" id="SSF53383">
    <property type="entry name" value="PLP-dependent transferases"/>
    <property type="match status" value="1"/>
</dbReference>
<reference evidence="8" key="1">
    <citation type="journal article" date="2019" name="Int. J. Syst. Evol. Microbiol.">
        <title>The Global Catalogue of Microorganisms (GCM) 10K type strain sequencing project: providing services to taxonomists for standard genome sequencing and annotation.</title>
        <authorList>
            <consortium name="The Broad Institute Genomics Platform"/>
            <consortium name="The Broad Institute Genome Sequencing Center for Infectious Disease"/>
            <person name="Wu L."/>
            <person name="Ma J."/>
        </authorList>
    </citation>
    <scope>NUCLEOTIDE SEQUENCE [LARGE SCALE GENOMIC DNA]</scope>
    <source>
        <strain evidence="8">NBRC 108565</strain>
    </source>
</reference>
<dbReference type="Proteomes" id="UP001321475">
    <property type="component" value="Chromosome"/>
</dbReference>
<keyword evidence="3" id="KW-0663">Pyridoxal phosphate</keyword>
<dbReference type="InterPro" id="IPR015421">
    <property type="entry name" value="PyrdxlP-dep_Trfase_major"/>
</dbReference>
<dbReference type="Gene3D" id="3.90.1150.10">
    <property type="entry name" value="Aspartate Aminotransferase, domain 1"/>
    <property type="match status" value="1"/>
</dbReference>
<dbReference type="EMBL" id="AP027729">
    <property type="protein sequence ID" value="BDZ41714.1"/>
    <property type="molecule type" value="Genomic_DNA"/>
</dbReference>
<dbReference type="InterPro" id="IPR004839">
    <property type="entry name" value="Aminotransferase_I/II_large"/>
</dbReference>
<dbReference type="InterPro" id="IPR051798">
    <property type="entry name" value="Class-II_PLP-Dep_Aminotrans"/>
</dbReference>
<comment type="cofactor">
    <cofactor evidence="1">
        <name>pyridoxal 5'-phosphate</name>
        <dbReference type="ChEBI" id="CHEBI:597326"/>
    </cofactor>
</comment>
<dbReference type="PANTHER" id="PTHR43525:SF2">
    <property type="entry name" value="CYSTATHIONINE BETA-LYASE-RELATED"/>
    <property type="match status" value="1"/>
</dbReference>
<organism evidence="7 8">
    <name type="scientific">Paraoerskovia sediminicola</name>
    <dbReference type="NCBI Taxonomy" id="1138587"/>
    <lineage>
        <taxon>Bacteria</taxon>
        <taxon>Bacillati</taxon>
        <taxon>Actinomycetota</taxon>
        <taxon>Actinomycetes</taxon>
        <taxon>Micrococcales</taxon>
        <taxon>Cellulomonadaceae</taxon>
        <taxon>Paraoerskovia</taxon>
    </lineage>
</organism>
<evidence type="ECO:0000256" key="4">
    <source>
        <dbReference type="ARBA" id="ARBA00023239"/>
    </source>
</evidence>
<dbReference type="RefSeq" id="WP_286218814.1">
    <property type="nucleotide sequence ID" value="NZ_AP027729.1"/>
</dbReference>
<evidence type="ECO:0000313" key="8">
    <source>
        <dbReference type="Proteomes" id="UP001321475"/>
    </source>
</evidence>
<comment type="similarity">
    <text evidence="5">Belongs to the class-II pyridoxal-phosphate-dependent aminotransferase family. MalY/PatB cystathionine beta-lyase subfamily.</text>
</comment>
<evidence type="ECO:0000256" key="1">
    <source>
        <dbReference type="ARBA" id="ARBA00001933"/>
    </source>
</evidence>
<keyword evidence="4" id="KW-0456">Lyase</keyword>
<evidence type="ECO:0000313" key="7">
    <source>
        <dbReference type="EMBL" id="BDZ41714.1"/>
    </source>
</evidence>
<proteinExistence type="inferred from homology"/>
<name>A0ABN6XA44_9CELL</name>
<feature type="domain" description="Aminotransferase class I/classII large" evidence="6">
    <location>
        <begin position="23"/>
        <end position="372"/>
    </location>
</feature>
<dbReference type="CDD" id="cd00609">
    <property type="entry name" value="AAT_like"/>
    <property type="match status" value="1"/>
</dbReference>
<dbReference type="Pfam" id="PF00155">
    <property type="entry name" value="Aminotran_1_2"/>
    <property type="match status" value="1"/>
</dbReference>
<dbReference type="InterPro" id="IPR015422">
    <property type="entry name" value="PyrdxlP-dep_Trfase_small"/>
</dbReference>
<dbReference type="InterPro" id="IPR015424">
    <property type="entry name" value="PyrdxlP-dep_Trfase"/>
</dbReference>
<dbReference type="Gene3D" id="3.40.640.10">
    <property type="entry name" value="Type I PLP-dependent aspartate aminotransferase-like (Major domain)"/>
    <property type="match status" value="1"/>
</dbReference>
<evidence type="ECO:0000256" key="2">
    <source>
        <dbReference type="ARBA" id="ARBA00012224"/>
    </source>
</evidence>
<evidence type="ECO:0000256" key="3">
    <source>
        <dbReference type="ARBA" id="ARBA00022898"/>
    </source>
</evidence>